<gene>
    <name evidence="15" type="ORF">IscW_ISCW011899</name>
</gene>
<dbReference type="FunCoup" id="B7QEK5">
    <property type="interactions" value="932"/>
</dbReference>
<dbReference type="SUPFAM" id="SSF48452">
    <property type="entry name" value="TPR-like"/>
    <property type="match status" value="1"/>
</dbReference>
<dbReference type="EMBL" id="DS921385">
    <property type="protein sequence ID" value="EEC17277.1"/>
    <property type="molecule type" value="Genomic_DNA"/>
</dbReference>
<accession>B7QEK5</accession>
<dbReference type="EMBL" id="ABJB011093632">
    <property type="status" value="NOT_ANNOTATED_CDS"/>
    <property type="molecule type" value="Genomic_DNA"/>
</dbReference>
<keyword evidence="10" id="KW-0539">Nucleus</keyword>
<evidence type="ECO:0000256" key="2">
    <source>
        <dbReference type="ARBA" id="ARBA00004123"/>
    </source>
</evidence>
<dbReference type="InterPro" id="IPR019734">
    <property type="entry name" value="TPR_rpt"/>
</dbReference>
<dbReference type="FunFam" id="1.20.58.1370:FF:000001">
    <property type="entry name" value="lysine-specific demethylase 6A isoform X2"/>
    <property type="match status" value="1"/>
</dbReference>
<feature type="region of interest" description="Disordered" evidence="13">
    <location>
        <begin position="464"/>
        <end position="508"/>
    </location>
</feature>
<keyword evidence="3" id="KW-0597">Phosphoprotein</keyword>
<dbReference type="GO" id="GO:0032259">
    <property type="term" value="P:methylation"/>
    <property type="evidence" value="ECO:0007669"/>
    <property type="project" value="UniProtKB-KW"/>
</dbReference>
<evidence type="ECO:0000256" key="5">
    <source>
        <dbReference type="ARBA" id="ARBA00022833"/>
    </source>
</evidence>
<evidence type="ECO:0000256" key="12">
    <source>
        <dbReference type="PROSITE-ProRule" id="PRU00339"/>
    </source>
</evidence>
<keyword evidence="12" id="KW-0802">TPR repeat</keyword>
<feature type="compositionally biased region" description="Gly residues" evidence="13">
    <location>
        <begin position="489"/>
        <end position="500"/>
    </location>
</feature>
<evidence type="ECO:0000313" key="16">
    <source>
        <dbReference type="EnsemblMetazoa" id="ISCW011899-PA"/>
    </source>
</evidence>
<evidence type="ECO:0000256" key="3">
    <source>
        <dbReference type="ARBA" id="ARBA00022553"/>
    </source>
</evidence>
<dbReference type="EnsemblMetazoa" id="ISCW011899-RA">
    <property type="protein sequence ID" value="ISCW011899-PA"/>
    <property type="gene ID" value="ISCW011899"/>
</dbReference>
<evidence type="ECO:0000256" key="6">
    <source>
        <dbReference type="ARBA" id="ARBA00022853"/>
    </source>
</evidence>
<dbReference type="InterPro" id="IPR011990">
    <property type="entry name" value="TPR-like_helical_dom_sf"/>
</dbReference>
<dbReference type="GO" id="GO:0031490">
    <property type="term" value="F:chromatin DNA binding"/>
    <property type="evidence" value="ECO:0000318"/>
    <property type="project" value="GO_Central"/>
</dbReference>
<dbReference type="Pfam" id="PF02373">
    <property type="entry name" value="JmjC"/>
    <property type="match status" value="1"/>
</dbReference>
<dbReference type="EMBL" id="ABJB010651713">
    <property type="status" value="NOT_ANNOTATED_CDS"/>
    <property type="molecule type" value="Genomic_DNA"/>
</dbReference>
<dbReference type="SUPFAM" id="SSF51197">
    <property type="entry name" value="Clavaminate synthase-like"/>
    <property type="match status" value="1"/>
</dbReference>
<feature type="region of interest" description="Disordered" evidence="13">
    <location>
        <begin position="670"/>
        <end position="697"/>
    </location>
</feature>
<dbReference type="VEuPathDB" id="VectorBase:ISCW011899"/>
<feature type="region of interest" description="Disordered" evidence="13">
    <location>
        <begin position="800"/>
        <end position="840"/>
    </location>
</feature>
<feature type="domain" description="JmjC" evidence="14">
    <location>
        <begin position="862"/>
        <end position="1025"/>
    </location>
</feature>
<evidence type="ECO:0000256" key="7">
    <source>
        <dbReference type="ARBA" id="ARBA00022964"/>
    </source>
</evidence>
<keyword evidence="8" id="KW-0560">Oxidoreductase</keyword>
<dbReference type="EMBL" id="ABJB010716408">
    <property type="status" value="NOT_ANNOTATED_CDS"/>
    <property type="molecule type" value="Genomic_DNA"/>
</dbReference>
<keyword evidence="15" id="KW-0489">Methyltransferase</keyword>
<comment type="cofactor">
    <cofactor evidence="1">
        <name>Fe(2+)</name>
        <dbReference type="ChEBI" id="CHEBI:29033"/>
    </cofactor>
</comment>
<dbReference type="GO" id="GO:0010468">
    <property type="term" value="P:regulation of gene expression"/>
    <property type="evidence" value="ECO:0000318"/>
    <property type="project" value="GO_Central"/>
</dbReference>
<dbReference type="EMBL" id="ABJB010141354">
    <property type="status" value="NOT_ANNOTATED_CDS"/>
    <property type="molecule type" value="Genomic_DNA"/>
</dbReference>
<dbReference type="Gene3D" id="1.25.40.10">
    <property type="entry name" value="Tetratricopeptide repeat domain"/>
    <property type="match status" value="1"/>
</dbReference>
<dbReference type="InterPro" id="IPR048562">
    <property type="entry name" value="KDM6A_B-like_C-hel"/>
</dbReference>
<feature type="compositionally biased region" description="Pro residues" evidence="13">
    <location>
        <begin position="677"/>
        <end position="691"/>
    </location>
</feature>
<dbReference type="GO" id="GO:0071558">
    <property type="term" value="F:histone H3K27me2/H3K27me3 demethylase activity"/>
    <property type="evidence" value="ECO:0000318"/>
    <property type="project" value="GO_Central"/>
</dbReference>
<dbReference type="FunFam" id="1.25.40.10:FF:003515">
    <property type="entry name" value="Histone demethylase, putative"/>
    <property type="match status" value="1"/>
</dbReference>
<feature type="compositionally biased region" description="Polar residues" evidence="13">
    <location>
        <begin position="351"/>
        <end position="365"/>
    </location>
</feature>
<dbReference type="EMBL" id="ABJB010162573">
    <property type="status" value="NOT_ANNOTATED_CDS"/>
    <property type="molecule type" value="Genomic_DNA"/>
</dbReference>
<dbReference type="Pfam" id="PF21322">
    <property type="entry name" value="KDM6_C-hel"/>
    <property type="match status" value="1"/>
</dbReference>
<organism>
    <name type="scientific">Ixodes scapularis</name>
    <name type="common">Black-legged tick</name>
    <name type="synonym">Deer tick</name>
    <dbReference type="NCBI Taxonomy" id="6945"/>
    <lineage>
        <taxon>Eukaryota</taxon>
        <taxon>Metazoa</taxon>
        <taxon>Ecdysozoa</taxon>
        <taxon>Arthropoda</taxon>
        <taxon>Chelicerata</taxon>
        <taxon>Arachnida</taxon>
        <taxon>Acari</taxon>
        <taxon>Parasitiformes</taxon>
        <taxon>Ixodida</taxon>
        <taxon>Ixodoidea</taxon>
        <taxon>Ixodidae</taxon>
        <taxon>Ixodinae</taxon>
        <taxon>Ixodes</taxon>
    </lineage>
</organism>
<dbReference type="InterPro" id="IPR048560">
    <property type="entry name" value="KDM6A_B-like_GATAL"/>
</dbReference>
<evidence type="ECO:0000313" key="17">
    <source>
        <dbReference type="Proteomes" id="UP000001555"/>
    </source>
</evidence>
<protein>
    <submittedName>
        <fullName evidence="15 16">Histone demethylase, putative</fullName>
    </submittedName>
</protein>
<keyword evidence="17" id="KW-1185">Reference proteome</keyword>
<reference evidence="15 17" key="1">
    <citation type="submission" date="2008-03" db="EMBL/GenBank/DDBJ databases">
        <title>Annotation of Ixodes scapularis.</title>
        <authorList>
            <consortium name="Ixodes scapularis Genome Project Consortium"/>
            <person name="Caler E."/>
            <person name="Hannick L.I."/>
            <person name="Bidwell S."/>
            <person name="Joardar V."/>
            <person name="Thiagarajan M."/>
            <person name="Amedeo P."/>
            <person name="Galinsky K.J."/>
            <person name="Schobel S."/>
            <person name="Inman J."/>
            <person name="Hostetler J."/>
            <person name="Miller J."/>
            <person name="Hammond M."/>
            <person name="Megy K."/>
            <person name="Lawson D."/>
            <person name="Kodira C."/>
            <person name="Sutton G."/>
            <person name="Meyer J."/>
            <person name="Hill C.A."/>
            <person name="Birren B."/>
            <person name="Nene V."/>
            <person name="Collins F."/>
            <person name="Alarcon-Chaidez F."/>
            <person name="Wikel S."/>
            <person name="Strausberg R."/>
        </authorList>
    </citation>
    <scope>NUCLEOTIDE SEQUENCE [LARGE SCALE GENOMIC DNA]</scope>
    <source>
        <strain evidence="17">Wikel</strain>
        <strain evidence="15">Wikel colony</strain>
    </source>
</reference>
<dbReference type="GO" id="GO:0008168">
    <property type="term" value="F:methyltransferase activity"/>
    <property type="evidence" value="ECO:0007669"/>
    <property type="project" value="UniProtKB-KW"/>
</dbReference>
<dbReference type="FunFam" id="2.10.110.20:FF:000002">
    <property type="entry name" value="lysine-specific demethylase 6A isoform X2"/>
    <property type="match status" value="1"/>
</dbReference>
<proteinExistence type="inferred from homology"/>
<dbReference type="Gene3D" id="2.60.120.650">
    <property type="entry name" value="Cupin"/>
    <property type="match status" value="1"/>
</dbReference>
<dbReference type="STRING" id="6945.B7QEK5"/>
<comment type="subcellular location">
    <subcellularLocation>
        <location evidence="2">Nucleus</location>
    </subcellularLocation>
</comment>
<dbReference type="Gene3D" id="2.10.110.20">
    <property type="match status" value="1"/>
</dbReference>
<dbReference type="AlphaFoldDB" id="B7QEK5"/>
<evidence type="ECO:0000259" key="14">
    <source>
        <dbReference type="PROSITE" id="PS51184"/>
    </source>
</evidence>
<evidence type="ECO:0000256" key="13">
    <source>
        <dbReference type="SAM" id="MobiDB-lite"/>
    </source>
</evidence>
<dbReference type="SMART" id="SM00028">
    <property type="entry name" value="TPR"/>
    <property type="match status" value="4"/>
</dbReference>
<dbReference type="PaxDb" id="6945-B7QEK5"/>
<keyword evidence="5" id="KW-0862">Zinc</keyword>
<feature type="compositionally biased region" description="Low complexity" evidence="13">
    <location>
        <begin position="464"/>
        <end position="473"/>
    </location>
</feature>
<keyword evidence="6" id="KW-0156">Chromatin regulator</keyword>
<dbReference type="Pfam" id="PF21326">
    <property type="entry name" value="KDM6_GATAL"/>
    <property type="match status" value="1"/>
</dbReference>
<dbReference type="PROSITE" id="PS51184">
    <property type="entry name" value="JMJC"/>
    <property type="match status" value="1"/>
</dbReference>
<feature type="region of interest" description="Disordered" evidence="13">
    <location>
        <begin position="309"/>
        <end position="331"/>
    </location>
</feature>
<dbReference type="PROSITE" id="PS50005">
    <property type="entry name" value="TPR"/>
    <property type="match status" value="1"/>
</dbReference>
<evidence type="ECO:0000256" key="10">
    <source>
        <dbReference type="ARBA" id="ARBA00023242"/>
    </source>
</evidence>
<evidence type="ECO:0000256" key="11">
    <source>
        <dbReference type="ARBA" id="ARBA00034483"/>
    </source>
</evidence>
<evidence type="ECO:0000313" key="15">
    <source>
        <dbReference type="EMBL" id="EEC17277.1"/>
    </source>
</evidence>
<dbReference type="EMBL" id="ABJB010077160">
    <property type="status" value="NOT_ANNOTATED_CDS"/>
    <property type="molecule type" value="Genomic_DNA"/>
</dbReference>
<evidence type="ECO:0000256" key="9">
    <source>
        <dbReference type="ARBA" id="ARBA00023004"/>
    </source>
</evidence>
<keyword evidence="9" id="KW-0408">Iron</keyword>
<dbReference type="EMBL" id="ABJB010048661">
    <property type="status" value="NOT_ANNOTATED_CDS"/>
    <property type="molecule type" value="Genomic_DNA"/>
</dbReference>
<evidence type="ECO:0000256" key="4">
    <source>
        <dbReference type="ARBA" id="ARBA00022723"/>
    </source>
</evidence>
<dbReference type="VEuPathDB" id="VectorBase:ISCP_036897"/>
<dbReference type="GO" id="GO:0044666">
    <property type="term" value="C:MLL3/4 complex"/>
    <property type="evidence" value="ECO:0000318"/>
    <property type="project" value="GO_Central"/>
</dbReference>
<feature type="repeat" description="TPR" evidence="12">
    <location>
        <begin position="178"/>
        <end position="211"/>
    </location>
</feature>
<dbReference type="GO" id="GO:0046872">
    <property type="term" value="F:metal ion binding"/>
    <property type="evidence" value="ECO:0007669"/>
    <property type="project" value="UniProtKB-KW"/>
</dbReference>
<comment type="similarity">
    <text evidence="11">Belongs to the UTX family.</text>
</comment>
<dbReference type="VEuPathDB" id="VectorBase:ISCI011899"/>
<dbReference type="PANTHER" id="PTHR14017">
    <property type="entry name" value="LYSINE-SPECIFIC DEMETHYLASE"/>
    <property type="match status" value="1"/>
</dbReference>
<dbReference type="EMBL" id="ABJB010336570">
    <property type="status" value="NOT_ANNOTATED_CDS"/>
    <property type="molecule type" value="Genomic_DNA"/>
</dbReference>
<evidence type="ECO:0000256" key="8">
    <source>
        <dbReference type="ARBA" id="ARBA00023002"/>
    </source>
</evidence>
<feature type="region of interest" description="Disordered" evidence="13">
    <location>
        <begin position="346"/>
        <end position="410"/>
    </location>
</feature>
<keyword evidence="15" id="KW-0808">Transferase</keyword>
<evidence type="ECO:0000256" key="1">
    <source>
        <dbReference type="ARBA" id="ARBA00001954"/>
    </source>
</evidence>
<keyword evidence="4" id="KW-0479">Metal-binding</keyword>
<reference evidence="16" key="2">
    <citation type="submission" date="2020-05" db="UniProtKB">
        <authorList>
            <consortium name="EnsemblMetazoa"/>
        </authorList>
    </citation>
    <scope>IDENTIFICATION</scope>
    <source>
        <strain evidence="16">wikel</strain>
    </source>
</reference>
<dbReference type="Gene3D" id="1.20.58.1370">
    <property type="match status" value="1"/>
</dbReference>
<dbReference type="OrthoDB" id="418911at2759"/>
<dbReference type="InterPro" id="IPR051630">
    <property type="entry name" value="Corepressor-Demethylase"/>
</dbReference>
<dbReference type="EMBL" id="ABJB010211525">
    <property type="status" value="NOT_ANNOTATED_CDS"/>
    <property type="molecule type" value="Genomic_DNA"/>
</dbReference>
<dbReference type="InterPro" id="IPR046941">
    <property type="entry name" value="KDM6_GATAL_sf"/>
</dbReference>
<dbReference type="HOGENOM" id="CLU_003187_0_0_1"/>
<sequence length="1166" mass="127434">MYKKSAAGRVVTAAKPSKTVGASRTKISNARQEMSRNASIKAFRQVLYIDPGFQRANEIHFRLALMFKAISDYESSLKGKFKQAKEAYEQLLELKDLTRSVRAETLRQLGWMHHTLESLGEKPQRQAYALHCLQKSIEADPSSGQSLYFLGRCFASIGKVHDAFISYRNSVDKAEANADTWCSIGVLYQQQSQPMDALQAYICAVQLDKAHSPAWTNLGVLYENCSQPQDALKCYLNAMQGKGSVSSNLNTRVKFLQGQLSAAPAANVQKPRQLPCIEDAWNIPISQEMASRQNSQQNRSTVGTVAGNVASSQRPNAGGYGATGPQQQQGYGYPALSGGSLLCITPGPASSGYQPGPDSSDQDGNSAKKLKVASGSSRAMTPVGGGPTVAGATQAVGSSPTGGVQPAQQPPPFYLNQQQLQVLGYLQQNQATLNPQQRMVLQQLQQQHRLMQQHKQQLLLQGQQLQQAGLRPGAPVPPGSRPPGSQQATGGGTLPPGQGGAPQRPAFAQTLAGGPVAPTLVRAPLPTPSPPVLFSRPKGTVQGRTSQPSPPVATLSDRDLQMLLSQKEAASLLAEDLLAQFTGDLLDVPKVTTEVTTTPTEAADGASVKGGTADDLKEGLKVGAAAVSERLLALSSASQPRPGAISIALSASQILEGCAEVAKAGGAFPLNLLTDDPSPPRPPDAPSPPPSKDQLLPQTPSVFLENKKQAFSPQLQEFCVAHPIAVIRNMANVLKLGREFFFFNFLTVCALLLQLMQSPDENWDAERRNMVWRCESHRSHTSIARYAQYQASSFQESLKEEQEKVQGVQRESDSDSNSSLPSRLGGGGGSGSGGSGGKRWKRSAHFKTIKFGTNVDLSDERKWRPQLQELTKLPAFARVVSAGNMLSHVGHTILGMNTVQLYMKVPGSRTPGHQENNNFCSVNINIGPGDCEWFATPEEYWGVVHSLCERNNINYLHGSWWPLMEDMMAARVPVYRFLQRPGDLVWVNAGTVHWVQAVGWCNNIAWNVGPLNASQFRLGLERYEWNKLQSFKSIVPMVHLSWNLARNIKVSEPQLFELIKYCLLRTLRHCQIIVEFVKSLGKEIRWHGRGKNEIAHYCATCEVEVFNILFVKEVDKKHVVHCLDCSRRMSQRLEGFVILEEYSIEDLMEVYDSFALQPATIPSTTT</sequence>
<dbReference type="EMBL" id="ABJB010732135">
    <property type="status" value="NOT_ANNOTATED_CDS"/>
    <property type="molecule type" value="Genomic_DNA"/>
</dbReference>
<dbReference type="SMART" id="SM00558">
    <property type="entry name" value="JmjC"/>
    <property type="match status" value="1"/>
</dbReference>
<keyword evidence="7" id="KW-0223">Dioxygenase</keyword>
<feature type="compositionally biased region" description="Gly residues" evidence="13">
    <location>
        <begin position="824"/>
        <end position="837"/>
    </location>
</feature>
<name>B7QEK5_IXOSC</name>
<dbReference type="PANTHER" id="PTHR14017:SF1">
    <property type="entry name" value="LD02225P"/>
    <property type="match status" value="1"/>
</dbReference>
<dbReference type="InterPro" id="IPR003347">
    <property type="entry name" value="JmjC_dom"/>
</dbReference>
<dbReference type="GO" id="GO:0000978">
    <property type="term" value="F:RNA polymerase II cis-regulatory region sequence-specific DNA binding"/>
    <property type="evidence" value="ECO:0000318"/>
    <property type="project" value="GO_Central"/>
</dbReference>
<dbReference type="InParanoid" id="B7QEK5"/>
<dbReference type="Proteomes" id="UP000001555">
    <property type="component" value="Unassembled WGS sequence"/>
</dbReference>